<dbReference type="PROSITE" id="PS51918">
    <property type="entry name" value="RADICAL_SAM"/>
    <property type="match status" value="1"/>
</dbReference>
<evidence type="ECO:0000259" key="10">
    <source>
        <dbReference type="PROSITE" id="PS51918"/>
    </source>
</evidence>
<comment type="caution">
    <text evidence="11">The sequence shown here is derived from an EMBL/GenBank/DDBJ whole genome shotgun (WGS) entry which is preliminary data.</text>
</comment>
<dbReference type="InterPro" id="IPR010723">
    <property type="entry name" value="HemN_C"/>
</dbReference>
<dbReference type="SFLD" id="SFLDS00029">
    <property type="entry name" value="Radical_SAM"/>
    <property type="match status" value="1"/>
</dbReference>
<dbReference type="PANTHER" id="PTHR13932">
    <property type="entry name" value="COPROPORPHYRINIGEN III OXIDASE"/>
    <property type="match status" value="1"/>
</dbReference>
<dbReference type="RefSeq" id="WP_118098332.1">
    <property type="nucleotide sequence ID" value="NZ_QRVL01000019.1"/>
</dbReference>
<accession>A0A395V646</accession>
<dbReference type="SFLD" id="SFLDG01065">
    <property type="entry name" value="anaerobic_coproporphyrinogen-I"/>
    <property type="match status" value="1"/>
</dbReference>
<dbReference type="InterPro" id="IPR004559">
    <property type="entry name" value="HemW-like"/>
</dbReference>
<keyword evidence="9" id="KW-0004">4Fe-4S</keyword>
<comment type="similarity">
    <text evidence="1">Belongs to the anaerobic coproporphyrinogen-III oxidase family. HemW subfamily.</text>
</comment>
<name>A0A395V646_9FIRM</name>
<dbReference type="AlphaFoldDB" id="A0A395V646"/>
<dbReference type="PANTHER" id="PTHR13932:SF5">
    <property type="entry name" value="RADICAL S-ADENOSYL METHIONINE DOMAIN-CONTAINING PROTEIN 1, MITOCHONDRIAL"/>
    <property type="match status" value="1"/>
</dbReference>
<keyword evidence="7 9" id="KW-0411">Iron-sulfur</keyword>
<keyword evidence="8 9" id="KW-0143">Chaperone</keyword>
<evidence type="ECO:0000313" key="11">
    <source>
        <dbReference type="EMBL" id="RGS36912.1"/>
    </source>
</evidence>
<proteinExistence type="inferred from homology"/>
<comment type="subcellular location">
    <subcellularLocation>
        <location evidence="9">Cytoplasm</location>
    </subcellularLocation>
</comment>
<evidence type="ECO:0000256" key="9">
    <source>
        <dbReference type="RuleBase" id="RU364116"/>
    </source>
</evidence>
<dbReference type="InterPro" id="IPR006638">
    <property type="entry name" value="Elp3/MiaA/NifB-like_rSAM"/>
</dbReference>
<dbReference type="SMART" id="SM00729">
    <property type="entry name" value="Elp3"/>
    <property type="match status" value="1"/>
</dbReference>
<dbReference type="InterPro" id="IPR058240">
    <property type="entry name" value="rSAM_sf"/>
</dbReference>
<dbReference type="GO" id="GO:0051539">
    <property type="term" value="F:4 iron, 4 sulfur cluster binding"/>
    <property type="evidence" value="ECO:0007669"/>
    <property type="project" value="UniProtKB-UniRule"/>
</dbReference>
<dbReference type="SFLD" id="SFLDF00562">
    <property type="entry name" value="HemN-like__clustered_with_heat"/>
    <property type="match status" value="1"/>
</dbReference>
<organism evidence="11 12">
    <name type="scientific">Roseburia hominis</name>
    <dbReference type="NCBI Taxonomy" id="301301"/>
    <lineage>
        <taxon>Bacteria</taxon>
        <taxon>Bacillati</taxon>
        <taxon>Bacillota</taxon>
        <taxon>Clostridia</taxon>
        <taxon>Lachnospirales</taxon>
        <taxon>Lachnospiraceae</taxon>
        <taxon>Roseburia</taxon>
    </lineage>
</organism>
<keyword evidence="4 9" id="KW-0949">S-adenosyl-L-methionine</keyword>
<dbReference type="SFLD" id="SFLDF00288">
    <property type="entry name" value="HemN-like__clustered_with_nucl"/>
    <property type="match status" value="1"/>
</dbReference>
<evidence type="ECO:0000256" key="7">
    <source>
        <dbReference type="ARBA" id="ARBA00023014"/>
    </source>
</evidence>
<feature type="domain" description="Radical SAM core" evidence="10">
    <location>
        <begin position="1"/>
        <end position="236"/>
    </location>
</feature>
<keyword evidence="9" id="KW-0963">Cytoplasm</keyword>
<dbReference type="InterPro" id="IPR007197">
    <property type="entry name" value="rSAM"/>
</dbReference>
<evidence type="ECO:0000256" key="3">
    <source>
        <dbReference type="ARBA" id="ARBA00022617"/>
    </source>
</evidence>
<reference evidence="11 12" key="1">
    <citation type="submission" date="2018-08" db="EMBL/GenBank/DDBJ databases">
        <title>A genome reference for cultivated species of the human gut microbiota.</title>
        <authorList>
            <person name="Zou Y."/>
            <person name="Xue W."/>
            <person name="Luo G."/>
        </authorList>
    </citation>
    <scope>NUCLEOTIDE SEQUENCE [LARGE SCALE GENOMIC DNA]</scope>
    <source>
        <strain evidence="11 12">AF22-12AC</strain>
    </source>
</reference>
<evidence type="ECO:0000256" key="6">
    <source>
        <dbReference type="ARBA" id="ARBA00023004"/>
    </source>
</evidence>
<evidence type="ECO:0000256" key="5">
    <source>
        <dbReference type="ARBA" id="ARBA00022723"/>
    </source>
</evidence>
<dbReference type="InterPro" id="IPR013785">
    <property type="entry name" value="Aldolase_TIM"/>
</dbReference>
<evidence type="ECO:0000256" key="8">
    <source>
        <dbReference type="ARBA" id="ARBA00023186"/>
    </source>
</evidence>
<keyword evidence="3 9" id="KW-0349">Heme</keyword>
<dbReference type="CDD" id="cd01335">
    <property type="entry name" value="Radical_SAM"/>
    <property type="match status" value="1"/>
</dbReference>
<dbReference type="GO" id="GO:0046872">
    <property type="term" value="F:metal ion binding"/>
    <property type="evidence" value="ECO:0007669"/>
    <property type="project" value="UniProtKB-UniRule"/>
</dbReference>
<dbReference type="GO" id="GO:0004109">
    <property type="term" value="F:coproporphyrinogen oxidase activity"/>
    <property type="evidence" value="ECO:0007669"/>
    <property type="project" value="InterPro"/>
</dbReference>
<dbReference type="EMBL" id="QRVL01000019">
    <property type="protein sequence ID" value="RGS36912.1"/>
    <property type="molecule type" value="Genomic_DNA"/>
</dbReference>
<dbReference type="Pfam" id="PF06969">
    <property type="entry name" value="HemN_C"/>
    <property type="match status" value="1"/>
</dbReference>
<dbReference type="GO" id="GO:0005737">
    <property type="term" value="C:cytoplasm"/>
    <property type="evidence" value="ECO:0007669"/>
    <property type="project" value="UniProtKB-SubCell"/>
</dbReference>
<dbReference type="Pfam" id="PF04055">
    <property type="entry name" value="Radical_SAM"/>
    <property type="match status" value="1"/>
</dbReference>
<comment type="function">
    <text evidence="9">Probably acts as a heme chaperone, transferring heme to an unknown acceptor. Binds one molecule of heme per monomer, possibly covalently. Binds 1 [4Fe-4S] cluster. The cluster is coordinated with 3 cysteines and an exchangeable S-adenosyl-L-methionine.</text>
</comment>
<dbReference type="NCBIfam" id="TIGR00539">
    <property type="entry name" value="hemN_rel"/>
    <property type="match status" value="1"/>
</dbReference>
<protein>
    <recommendedName>
        <fullName evidence="2 9">Heme chaperone HemW</fullName>
    </recommendedName>
</protein>
<keyword evidence="6 9" id="KW-0408">Iron</keyword>
<dbReference type="SUPFAM" id="SSF102114">
    <property type="entry name" value="Radical SAM enzymes"/>
    <property type="match status" value="1"/>
</dbReference>
<dbReference type="Proteomes" id="UP000266172">
    <property type="component" value="Unassembled WGS sequence"/>
</dbReference>
<dbReference type="InterPro" id="IPR034505">
    <property type="entry name" value="Coproporphyrinogen-III_oxidase"/>
</dbReference>
<keyword evidence="5 9" id="KW-0479">Metal-binding</keyword>
<gene>
    <name evidence="11" type="ORF">DWX93_15045</name>
</gene>
<evidence type="ECO:0000256" key="4">
    <source>
        <dbReference type="ARBA" id="ARBA00022691"/>
    </source>
</evidence>
<evidence type="ECO:0000313" key="12">
    <source>
        <dbReference type="Proteomes" id="UP000266172"/>
    </source>
</evidence>
<evidence type="ECO:0000256" key="1">
    <source>
        <dbReference type="ARBA" id="ARBA00006100"/>
    </source>
</evidence>
<sequence>MELYIHIPFCVKKCQYCDFLSFAADEATQAAYMEALLREIAYYGPHCSDYLVSTVYIGGGTPSWLTEEWMAQIMSAVRRSFRLASDAEISIECNPGTVTDHKFAGYRNAGINRISIGLQSAVDEELKILGRIHTFDQFLKTYELARKNGFDNVNVDIMSSLPGQTAESFARTLQQLLWLKPEHISAYSLIIEKGTPFYDLYKFDAVKQQAGMQTVALPTEDEVYRMTKLTEQVLAEAGYVHYEVSNFAKPGYACRHNIGYWERENYLGLGLGASSLMENIRYSNTRELYVYLEETRHIREGIWENEITDSQGSGASGRVEQLPATNLHASAERITRKGQMEEFMFLGLRMMEGISRERFAQTFGTQIEAVYQEVLLHLTEEGLLEKRAGRIYLTERGQDVSNYALAQFLL</sequence>
<dbReference type="SFLD" id="SFLDG01082">
    <property type="entry name" value="B12-binding_domain_containing"/>
    <property type="match status" value="1"/>
</dbReference>
<dbReference type="GO" id="GO:0006779">
    <property type="term" value="P:porphyrin-containing compound biosynthetic process"/>
    <property type="evidence" value="ECO:0007669"/>
    <property type="project" value="InterPro"/>
</dbReference>
<dbReference type="Gene3D" id="3.20.20.70">
    <property type="entry name" value="Aldolase class I"/>
    <property type="match status" value="1"/>
</dbReference>
<evidence type="ECO:0000256" key="2">
    <source>
        <dbReference type="ARBA" id="ARBA00017228"/>
    </source>
</evidence>